<proteinExistence type="predicted"/>
<dbReference type="Pfam" id="PF01397">
    <property type="entry name" value="Terpene_synth"/>
    <property type="match status" value="1"/>
</dbReference>
<evidence type="ECO:0000256" key="2">
    <source>
        <dbReference type="ARBA" id="ARBA00022723"/>
    </source>
</evidence>
<dbReference type="InterPro" id="IPR001906">
    <property type="entry name" value="Terpene_synth_N"/>
</dbReference>
<dbReference type="FunFam" id="1.10.600.10:FF:000007">
    <property type="entry name" value="Isoprene synthase, chloroplastic"/>
    <property type="match status" value="1"/>
</dbReference>
<evidence type="ECO:0000259" key="3">
    <source>
        <dbReference type="Pfam" id="PF01397"/>
    </source>
</evidence>
<dbReference type="SUPFAM" id="SSF48239">
    <property type="entry name" value="Terpenoid cyclases/Protein prenyltransferases"/>
    <property type="match status" value="1"/>
</dbReference>
<reference evidence="5" key="1">
    <citation type="journal article" date="2011" name="Plant Physiol.">
        <title>The tomato terpene synthase gene family.</title>
        <authorList>
            <person name="Falara V."/>
            <person name="Akhtar T.A."/>
            <person name="Nguyen T.T."/>
            <person name="Spyropoulou E.A."/>
            <person name="Bleeker P.M."/>
            <person name="Schauvinhold I."/>
            <person name="Matsuba Y."/>
            <person name="Bonini M.E."/>
            <person name="Schilmiller A.L."/>
            <person name="Last R.L."/>
            <person name="Schuurink R.C."/>
            <person name="Pichersky E."/>
        </authorList>
    </citation>
    <scope>NUCLEOTIDE SEQUENCE</scope>
</reference>
<dbReference type="Pfam" id="PF03936">
    <property type="entry name" value="Terpene_synth_C"/>
    <property type="match status" value="1"/>
</dbReference>
<dbReference type="PANTHER" id="PTHR31225">
    <property type="entry name" value="OS04G0344100 PROTEIN-RELATED"/>
    <property type="match status" value="1"/>
</dbReference>
<sequence>MACINMVSIASTMQTQKLHSTTEKDSQPERISTYKPNIWKYDHLLSLTNQYSEAKYKIEAEKLKEEVGCMFSNTTSPVAQLQLIDGIDKLGLSAYFEVDTKETLENIILYMKTSSTSKDLYATALCFRLLREHGYHASQDMLKDLFDGKGKLPLDMKTSLELFEGSHLSIDGENLLNDIRLFSTKNLKNLSLDVDRLTSNPLAWRVRWYDVRKHIITAQNCNDTNPMLLKLAKLNFNIIQATHQKDLKDVIRWWRNVSIIENLEFTRERIVESFFFAVGIASEGEHGSMRKWLAKVIQLILIIDDVYDIYGTLADVQQFTVAIEKWDPEEVQRLPKSIQICFGALHDTMEDISVEIQRQKGGPSVLPHLKQVWVNFCKALLVEATWYHKGHIPTLEDYLHNGWTSSSGPLLSLHVILGLTNENLHLCKNCQEIIYYTSLIIRLCNDQGTSTVELERGDVASSIICYMHQENVSEDVAREHIESIILNSWEKTNYHFNRLSTSHRKIMKHVINEARMAHVMYLSGDGFGVQDGETQDQVLINLFRPLGRNPGHHFGRLYRPNFIVMGLGPVIFEVPI</sequence>
<dbReference type="InterPro" id="IPR008949">
    <property type="entry name" value="Isoprenoid_synthase_dom_sf"/>
</dbReference>
<dbReference type="GO" id="GO:0010333">
    <property type="term" value="F:terpene synthase activity"/>
    <property type="evidence" value="ECO:0007669"/>
    <property type="project" value="InterPro"/>
</dbReference>
<dbReference type="SFLD" id="SFLDG01019">
    <property type="entry name" value="Terpene_Cyclase_Like_1_C_Termi"/>
    <property type="match status" value="1"/>
</dbReference>
<dbReference type="SUPFAM" id="SSF48576">
    <property type="entry name" value="Terpenoid synthases"/>
    <property type="match status" value="1"/>
</dbReference>
<dbReference type="PANTHER" id="PTHR31225:SF94">
    <property type="entry name" value="ALPHA-FARNESENE SYNTHASE"/>
    <property type="match status" value="1"/>
</dbReference>
<organism evidence="5">
    <name type="scientific">Solanum lycopersicum</name>
    <name type="common">Tomato</name>
    <name type="synonym">Lycopersicon esculentum</name>
    <dbReference type="NCBI Taxonomy" id="4081"/>
    <lineage>
        <taxon>Eukaryota</taxon>
        <taxon>Viridiplantae</taxon>
        <taxon>Streptophyta</taxon>
        <taxon>Embryophyta</taxon>
        <taxon>Tracheophyta</taxon>
        <taxon>Spermatophyta</taxon>
        <taxon>Magnoliopsida</taxon>
        <taxon>eudicotyledons</taxon>
        <taxon>Gunneridae</taxon>
        <taxon>Pentapetalae</taxon>
        <taxon>asterids</taxon>
        <taxon>lamiids</taxon>
        <taxon>Solanales</taxon>
        <taxon>Solanaceae</taxon>
        <taxon>Solanoideae</taxon>
        <taxon>Solaneae</taxon>
        <taxon>Solanum</taxon>
        <taxon>Solanum subgen. Lycopersicon</taxon>
    </lineage>
</organism>
<dbReference type="GO" id="GO:0016102">
    <property type="term" value="P:diterpenoid biosynthetic process"/>
    <property type="evidence" value="ECO:0007669"/>
    <property type="project" value="InterPro"/>
</dbReference>
<accession>G5CV49</accession>
<evidence type="ECO:0000256" key="1">
    <source>
        <dbReference type="ARBA" id="ARBA00004721"/>
    </source>
</evidence>
<dbReference type="InterPro" id="IPR050148">
    <property type="entry name" value="Terpene_synthase-like"/>
</dbReference>
<gene>
    <name evidence="5" type="primary">TPS25</name>
</gene>
<dbReference type="GO" id="GO:0000287">
    <property type="term" value="F:magnesium ion binding"/>
    <property type="evidence" value="ECO:0007669"/>
    <property type="project" value="InterPro"/>
</dbReference>
<comment type="pathway">
    <text evidence="1">Secondary metabolite biosynthesis; terpenoid biosynthesis.</text>
</comment>
<dbReference type="EMBL" id="JN412085">
    <property type="protein sequence ID" value="AEP82777.1"/>
    <property type="molecule type" value="Genomic_DNA"/>
</dbReference>
<dbReference type="ExpressionAtlas" id="G5CV49">
    <property type="expression patterns" value="differential"/>
</dbReference>
<feature type="domain" description="Terpene synthase N-terminal" evidence="3">
    <location>
        <begin position="38"/>
        <end position="203"/>
    </location>
</feature>
<protein>
    <submittedName>
        <fullName evidence="5">Terpene synthase</fullName>
    </submittedName>
</protein>
<dbReference type="InterPro" id="IPR034741">
    <property type="entry name" value="Terpene_cyclase-like_1_C"/>
</dbReference>
<dbReference type="InterPro" id="IPR036965">
    <property type="entry name" value="Terpene_synth_N_sf"/>
</dbReference>
<evidence type="ECO:0000313" key="5">
    <source>
        <dbReference type="EMBL" id="AEP82777.1"/>
    </source>
</evidence>
<dbReference type="AlphaFoldDB" id="G5CV49"/>
<feature type="domain" description="Terpene synthase metal-binding" evidence="4">
    <location>
        <begin position="257"/>
        <end position="490"/>
    </location>
</feature>
<name>G5CV49_SOLLC</name>
<dbReference type="Gene3D" id="1.10.600.10">
    <property type="entry name" value="Farnesyl Diphosphate Synthase"/>
    <property type="match status" value="1"/>
</dbReference>
<dbReference type="Gene3D" id="1.50.10.130">
    <property type="entry name" value="Terpene synthase, N-terminal domain"/>
    <property type="match status" value="1"/>
</dbReference>
<dbReference type="CDD" id="cd00684">
    <property type="entry name" value="Terpene_cyclase_plant_C1"/>
    <property type="match status" value="1"/>
</dbReference>
<dbReference type="SFLD" id="SFLDS00005">
    <property type="entry name" value="Isoprenoid_Synthase_Type_I"/>
    <property type="match status" value="1"/>
</dbReference>
<dbReference type="InterPro" id="IPR044814">
    <property type="entry name" value="Terpene_cyclase_plant_C1"/>
</dbReference>
<evidence type="ECO:0000259" key="4">
    <source>
        <dbReference type="Pfam" id="PF03936"/>
    </source>
</evidence>
<dbReference type="UniPathway" id="UPA00213"/>
<dbReference type="InterPro" id="IPR005630">
    <property type="entry name" value="Terpene_synthase_metal-bd"/>
</dbReference>
<keyword evidence="2" id="KW-0479">Metal-binding</keyword>
<dbReference type="InterPro" id="IPR008930">
    <property type="entry name" value="Terpenoid_cyclase/PrenylTrfase"/>
</dbReference>